<dbReference type="Proteomes" id="UP000229523">
    <property type="component" value="Unassembled WGS sequence"/>
</dbReference>
<dbReference type="GO" id="GO:0003690">
    <property type="term" value="F:double-stranded DNA binding"/>
    <property type="evidence" value="ECO:0007669"/>
    <property type="project" value="InterPro"/>
</dbReference>
<gene>
    <name evidence="1" type="ORF">BFS35_011170</name>
</gene>
<evidence type="ECO:0000313" key="2">
    <source>
        <dbReference type="Proteomes" id="UP000229523"/>
    </source>
</evidence>
<sequence>MDILEQQLLDEPIKEGFKINDLDTANWAFEKIAVITKKKAEINALAEKKIQQIKEWQDAENKIYENDKAGLEYMLTEYYRINKEKDKKFRLSTPLGKVTSRKGNTSIKYRDESKVLEQLKERGLNDFIRIKEEINKKDLSKAFHVTENGKVIDVNGEEIEGAYAEESPTSYTVKIVEPE</sequence>
<proteinExistence type="predicted"/>
<evidence type="ECO:0008006" key="3">
    <source>
        <dbReference type="Google" id="ProtNLM"/>
    </source>
</evidence>
<comment type="caution">
    <text evidence="1">The sequence shown here is derived from an EMBL/GenBank/DDBJ whole genome shotgun (WGS) entry which is preliminary data.</text>
</comment>
<protein>
    <recommendedName>
        <fullName evidence="3">Host-nuclease inhibitor protein Gam</fullName>
    </recommendedName>
</protein>
<dbReference type="EMBL" id="MJBI02000006">
    <property type="protein sequence ID" value="RAI79699.1"/>
    <property type="molecule type" value="Genomic_DNA"/>
</dbReference>
<keyword evidence="2" id="KW-1185">Reference proteome</keyword>
<evidence type="ECO:0000313" key="1">
    <source>
        <dbReference type="EMBL" id="RAI79699.1"/>
    </source>
</evidence>
<name>A0A364JM34_9STAP</name>
<dbReference type="RefSeq" id="WP_099576940.1">
    <property type="nucleotide sequence ID" value="NZ_MJBI02000006.1"/>
</dbReference>
<dbReference type="SUPFAM" id="SSF161266">
    <property type="entry name" value="Gam-like"/>
    <property type="match status" value="1"/>
</dbReference>
<reference evidence="1 2" key="1">
    <citation type="journal article" date="2018" name="Front. Microbiol.">
        <title>Description and Comparative Genomics of Macrococcus caseolyticus subsp. hominis subsp. nov., Macrococcus goetzii sp. nov., Macrococcus epidermidis sp. nov., and Macrococcus bohemicus sp. nov., Novel Macrococci From Human Clinical Material With Virulence Potential and Suspected Uptake of Foreign DNA by Natural Transformation.</title>
        <authorList>
            <person name="Maslanova I."/>
            <person name="Wertheimer Z."/>
            <person name="Sedlacek I."/>
            <person name="Svec P."/>
            <person name="Indrakova A."/>
            <person name="Kovarovic V."/>
            <person name="Schumann P."/>
            <person name="Sproer C."/>
            <person name="Kralova S."/>
            <person name="Sedo O."/>
            <person name="Kristofova L."/>
            <person name="Vrbovska V."/>
            <person name="Fuzik T."/>
            <person name="Petras P."/>
            <person name="Zdrahal Z."/>
            <person name="Ruzickova V."/>
            <person name="Doskar J."/>
            <person name="Pantucek R."/>
        </authorList>
    </citation>
    <scope>NUCLEOTIDE SEQUENCE [LARGE SCALE GENOMIC DNA]</scope>
    <source>
        <strain evidence="1 2">CCM 4927</strain>
    </source>
</reference>
<dbReference type="Pfam" id="PF07352">
    <property type="entry name" value="Phage_Mu_Gam"/>
    <property type="match status" value="1"/>
</dbReference>
<dbReference type="InterPro" id="IPR009951">
    <property type="entry name" value="Host-nuc_inhib_Gam"/>
</dbReference>
<dbReference type="GO" id="GO:0042262">
    <property type="term" value="P:DNA protection"/>
    <property type="evidence" value="ECO:0007669"/>
    <property type="project" value="InterPro"/>
</dbReference>
<organism evidence="1 2">
    <name type="scientific">Macrococcoides goetzii</name>
    <dbReference type="NCBI Taxonomy" id="1891097"/>
    <lineage>
        <taxon>Bacteria</taxon>
        <taxon>Bacillati</taxon>
        <taxon>Bacillota</taxon>
        <taxon>Bacilli</taxon>
        <taxon>Bacillales</taxon>
        <taxon>Staphylococcaceae</taxon>
        <taxon>Macrococcoides</taxon>
    </lineage>
</organism>
<accession>A0A364JM34</accession>
<dbReference type="AlphaFoldDB" id="A0A364JM34"/>